<keyword evidence="3" id="KW-1185">Reference proteome</keyword>
<gene>
    <name evidence="2" type="ORF">BSTOLATCC_MIC18842</name>
</gene>
<dbReference type="Pfam" id="PF08373">
    <property type="entry name" value="RAP"/>
    <property type="match status" value="1"/>
</dbReference>
<dbReference type="Gene3D" id="3.40.960.10">
    <property type="entry name" value="VSR Endonuclease"/>
    <property type="match status" value="1"/>
</dbReference>
<evidence type="ECO:0000259" key="1">
    <source>
        <dbReference type="PROSITE" id="PS51286"/>
    </source>
</evidence>
<evidence type="ECO:0000313" key="3">
    <source>
        <dbReference type="Proteomes" id="UP001162131"/>
    </source>
</evidence>
<accession>A0AAU9IVB4</accession>
<sequence length="398" mass="46516">MAKSLGKLIQAFKNVTDPSQAVEILNEAQFDKLKKYPNEGMELIRLACTNFSRNKDVFQVLESPKYLNAYSGAAFSYYLQNLTYNKKTSMSPQFYALLEEKIVKMPPDKLSWKLVQNAFKIFGRYCIIPSFSYISKLEEVIINNSEQFSLAEYSVIVNFYANFRLLENPEHKNPDRFRKVMLTKKNFSQHDLEKESAMNSLIGLTKSLVFLKHLQDTDLWTNNFKMLAYVYPKCHHDYTPWRIYTDMSIFQIIDAHQTFAPENMGKYVEFLRKITAKCHYDPKNLKTQNLVSPLEISIKEIFKKYSLKYEFDKIISNYYIADYFLEPNIAIEIDGPRHFIRKYNDSSFKLLRGKAVYKTDLMSAKGYKVIRVPCFADDIEAYLINELKNIGVDVASSK</sequence>
<proteinExistence type="predicted"/>
<dbReference type="EMBL" id="CAJZBQ010000018">
    <property type="protein sequence ID" value="CAG9317598.1"/>
    <property type="molecule type" value="Genomic_DNA"/>
</dbReference>
<protein>
    <recommendedName>
        <fullName evidence="1">RAP domain-containing protein</fullName>
    </recommendedName>
</protein>
<comment type="caution">
    <text evidence="2">The sequence shown here is derived from an EMBL/GenBank/DDBJ whole genome shotgun (WGS) entry which is preliminary data.</text>
</comment>
<reference evidence="2" key="1">
    <citation type="submission" date="2021-09" db="EMBL/GenBank/DDBJ databases">
        <authorList>
            <consortium name="AG Swart"/>
            <person name="Singh M."/>
            <person name="Singh A."/>
            <person name="Seah K."/>
            <person name="Emmerich C."/>
        </authorList>
    </citation>
    <scope>NUCLEOTIDE SEQUENCE</scope>
    <source>
        <strain evidence="2">ATCC30299</strain>
    </source>
</reference>
<organism evidence="2 3">
    <name type="scientific">Blepharisma stoltei</name>
    <dbReference type="NCBI Taxonomy" id="1481888"/>
    <lineage>
        <taxon>Eukaryota</taxon>
        <taxon>Sar</taxon>
        <taxon>Alveolata</taxon>
        <taxon>Ciliophora</taxon>
        <taxon>Postciliodesmatophora</taxon>
        <taxon>Heterotrichea</taxon>
        <taxon>Heterotrichida</taxon>
        <taxon>Blepharismidae</taxon>
        <taxon>Blepharisma</taxon>
    </lineage>
</organism>
<dbReference type="PROSITE" id="PS51286">
    <property type="entry name" value="RAP"/>
    <property type="match status" value="1"/>
</dbReference>
<evidence type="ECO:0000313" key="2">
    <source>
        <dbReference type="EMBL" id="CAG9317598.1"/>
    </source>
</evidence>
<dbReference type="Proteomes" id="UP001162131">
    <property type="component" value="Unassembled WGS sequence"/>
</dbReference>
<dbReference type="AlphaFoldDB" id="A0AAU9IVB4"/>
<dbReference type="InterPro" id="IPR013584">
    <property type="entry name" value="RAP"/>
</dbReference>
<feature type="domain" description="RAP" evidence="1">
    <location>
        <begin position="329"/>
        <end position="385"/>
    </location>
</feature>
<name>A0AAU9IVB4_9CILI</name>